<evidence type="ECO:0000313" key="2">
    <source>
        <dbReference type="EMBL" id="KNE92826.1"/>
    </source>
</evidence>
<dbReference type="AlphaFoldDB" id="A0A0L0V0W2"/>
<evidence type="ECO:0000313" key="3">
    <source>
        <dbReference type="Proteomes" id="UP000054564"/>
    </source>
</evidence>
<evidence type="ECO:0000256" key="1">
    <source>
        <dbReference type="SAM" id="MobiDB-lite"/>
    </source>
</evidence>
<sequence>MTSSINVTDVTPSTNTTGGTQVTDLTGGTQATDLTGGTQPTDSTGGMFPTSEWVFLGWRLPEPDPQPDRSRVSPGSTQPIYILNRAPYRQRDISTQVYDSGLRHLLESIVNPVKILMRITHVICERPEFVHLHNRGKLSQTLIPIAWP</sequence>
<accession>A0A0L0V0W2</accession>
<dbReference type="Proteomes" id="UP000054564">
    <property type="component" value="Unassembled WGS sequence"/>
</dbReference>
<proteinExistence type="predicted"/>
<comment type="caution">
    <text evidence="2">The sequence shown here is derived from an EMBL/GenBank/DDBJ whole genome shotgun (WGS) entry which is preliminary data.</text>
</comment>
<gene>
    <name evidence="2" type="ORF">PSTG_13808</name>
</gene>
<keyword evidence="3" id="KW-1185">Reference proteome</keyword>
<feature type="region of interest" description="Disordered" evidence="1">
    <location>
        <begin position="1"/>
        <end position="46"/>
    </location>
</feature>
<feature type="compositionally biased region" description="Polar residues" evidence="1">
    <location>
        <begin position="1"/>
        <end position="44"/>
    </location>
</feature>
<organism evidence="2 3">
    <name type="scientific">Puccinia striiformis f. sp. tritici PST-78</name>
    <dbReference type="NCBI Taxonomy" id="1165861"/>
    <lineage>
        <taxon>Eukaryota</taxon>
        <taxon>Fungi</taxon>
        <taxon>Dikarya</taxon>
        <taxon>Basidiomycota</taxon>
        <taxon>Pucciniomycotina</taxon>
        <taxon>Pucciniomycetes</taxon>
        <taxon>Pucciniales</taxon>
        <taxon>Pucciniaceae</taxon>
        <taxon>Puccinia</taxon>
    </lineage>
</organism>
<protein>
    <submittedName>
        <fullName evidence="2">Uncharacterized protein</fullName>
    </submittedName>
</protein>
<name>A0A0L0V0W2_9BASI</name>
<dbReference type="EMBL" id="AJIL01000153">
    <property type="protein sequence ID" value="KNE92826.1"/>
    <property type="molecule type" value="Genomic_DNA"/>
</dbReference>
<reference evidence="3" key="1">
    <citation type="submission" date="2014-03" db="EMBL/GenBank/DDBJ databases">
        <title>The Genome Sequence of Puccinia striiformis f. sp. tritici PST-78.</title>
        <authorList>
            <consortium name="The Broad Institute Genome Sequencing Platform"/>
            <person name="Cuomo C."/>
            <person name="Hulbert S."/>
            <person name="Chen X."/>
            <person name="Walker B."/>
            <person name="Young S.K."/>
            <person name="Zeng Q."/>
            <person name="Gargeya S."/>
            <person name="Fitzgerald M."/>
            <person name="Haas B."/>
            <person name="Abouelleil A."/>
            <person name="Alvarado L."/>
            <person name="Arachchi H.M."/>
            <person name="Berlin A.M."/>
            <person name="Chapman S.B."/>
            <person name="Goldberg J."/>
            <person name="Griggs A."/>
            <person name="Gujja S."/>
            <person name="Hansen M."/>
            <person name="Howarth C."/>
            <person name="Imamovic A."/>
            <person name="Larimer J."/>
            <person name="McCowan C."/>
            <person name="Montmayeur A."/>
            <person name="Murphy C."/>
            <person name="Neiman D."/>
            <person name="Pearson M."/>
            <person name="Priest M."/>
            <person name="Roberts A."/>
            <person name="Saif S."/>
            <person name="Shea T."/>
            <person name="Sisk P."/>
            <person name="Sykes S."/>
            <person name="Wortman J."/>
            <person name="Nusbaum C."/>
            <person name="Birren B."/>
        </authorList>
    </citation>
    <scope>NUCLEOTIDE SEQUENCE [LARGE SCALE GENOMIC DNA]</scope>
    <source>
        <strain evidence="3">race PST-78</strain>
    </source>
</reference>